<comment type="caution">
    <text evidence="1">The sequence shown here is derived from an EMBL/GenBank/DDBJ whole genome shotgun (WGS) entry which is preliminary data.</text>
</comment>
<sequence>MHLKSFQLFSKFCFSEITNLPNSKTSNSNGHAQFTCTNHVAVSVAQVPFKDATIFPSTKLPSIWWKCSTEQPALQLLTDPLSISNDSSQQTYEGVIWSNVLFL</sequence>
<name>A0ABU7E356_9TELE</name>
<organism evidence="1 2">
    <name type="scientific">Characodon lateralis</name>
    <dbReference type="NCBI Taxonomy" id="208331"/>
    <lineage>
        <taxon>Eukaryota</taxon>
        <taxon>Metazoa</taxon>
        <taxon>Chordata</taxon>
        <taxon>Craniata</taxon>
        <taxon>Vertebrata</taxon>
        <taxon>Euteleostomi</taxon>
        <taxon>Actinopterygii</taxon>
        <taxon>Neopterygii</taxon>
        <taxon>Teleostei</taxon>
        <taxon>Neoteleostei</taxon>
        <taxon>Acanthomorphata</taxon>
        <taxon>Ovalentaria</taxon>
        <taxon>Atherinomorphae</taxon>
        <taxon>Cyprinodontiformes</taxon>
        <taxon>Goodeidae</taxon>
        <taxon>Characodon</taxon>
    </lineage>
</organism>
<dbReference type="Proteomes" id="UP001352852">
    <property type="component" value="Unassembled WGS sequence"/>
</dbReference>
<evidence type="ECO:0000313" key="1">
    <source>
        <dbReference type="EMBL" id="MED6281717.1"/>
    </source>
</evidence>
<keyword evidence="2" id="KW-1185">Reference proteome</keyword>
<evidence type="ECO:0000313" key="2">
    <source>
        <dbReference type="Proteomes" id="UP001352852"/>
    </source>
</evidence>
<dbReference type="EMBL" id="JAHUTJ010043718">
    <property type="protein sequence ID" value="MED6281717.1"/>
    <property type="molecule type" value="Genomic_DNA"/>
</dbReference>
<accession>A0ABU7E356</accession>
<gene>
    <name evidence="1" type="ORF">CHARACLAT_024589</name>
</gene>
<protein>
    <submittedName>
        <fullName evidence="1">Uncharacterized protein</fullName>
    </submittedName>
</protein>
<proteinExistence type="predicted"/>
<reference evidence="1 2" key="1">
    <citation type="submission" date="2021-06" db="EMBL/GenBank/DDBJ databases">
        <authorList>
            <person name="Palmer J.M."/>
        </authorList>
    </citation>
    <scope>NUCLEOTIDE SEQUENCE [LARGE SCALE GENOMIC DNA]</scope>
    <source>
        <strain evidence="1 2">CL_MEX2019</strain>
        <tissue evidence="1">Muscle</tissue>
    </source>
</reference>